<dbReference type="Pfam" id="PF04290">
    <property type="entry name" value="DctQ"/>
    <property type="match status" value="1"/>
</dbReference>
<evidence type="ECO:0000313" key="12">
    <source>
        <dbReference type="Proteomes" id="UP000248012"/>
    </source>
</evidence>
<dbReference type="EMBL" id="QFVT01000004">
    <property type="protein sequence ID" value="PYC47980.1"/>
    <property type="molecule type" value="Genomic_DNA"/>
</dbReference>
<keyword evidence="5 9" id="KW-0812">Transmembrane</keyword>
<keyword evidence="12" id="KW-1185">Reference proteome</keyword>
<protein>
    <recommendedName>
        <fullName evidence="9">TRAP transporter small permease protein</fullName>
    </recommendedName>
</protein>
<keyword evidence="3" id="KW-1003">Cell membrane</keyword>
<dbReference type="AlphaFoldDB" id="A0A2V4NDS6"/>
<feature type="transmembrane region" description="Helical" evidence="9">
    <location>
        <begin position="88"/>
        <end position="106"/>
    </location>
</feature>
<comment type="subcellular location">
    <subcellularLocation>
        <location evidence="1 9">Cell inner membrane</location>
        <topology evidence="1 9">Multi-pass membrane protein</topology>
    </subcellularLocation>
</comment>
<gene>
    <name evidence="11" type="ORF">DI396_07815</name>
</gene>
<dbReference type="GO" id="GO:0005886">
    <property type="term" value="C:plasma membrane"/>
    <property type="evidence" value="ECO:0007669"/>
    <property type="project" value="UniProtKB-SubCell"/>
</dbReference>
<evidence type="ECO:0000313" key="11">
    <source>
        <dbReference type="EMBL" id="PYC47980.1"/>
    </source>
</evidence>
<dbReference type="PANTHER" id="PTHR35011">
    <property type="entry name" value="2,3-DIKETO-L-GULONATE TRAP TRANSPORTER SMALL PERMEASE PROTEIN YIAM"/>
    <property type="match status" value="1"/>
</dbReference>
<feature type="transmembrane region" description="Helical" evidence="9">
    <location>
        <begin position="127"/>
        <end position="147"/>
    </location>
</feature>
<accession>A0A2V4NDS6</accession>
<name>A0A2V4NDS6_9RHOB</name>
<dbReference type="InterPro" id="IPR055348">
    <property type="entry name" value="DctQ"/>
</dbReference>
<reference evidence="11 12" key="1">
    <citation type="submission" date="2018-05" db="EMBL/GenBank/DDBJ databases">
        <title>Oceanovita maritima gen. nov., sp. nov., a marine bacterium in the family Rhodobacteraceae isolated from surface seawater of Lundu port Xiamen, China.</title>
        <authorList>
            <person name="Hetharua B.H."/>
            <person name="Min D."/>
            <person name="Liao H."/>
            <person name="Tian Y."/>
        </authorList>
    </citation>
    <scope>NUCLEOTIDE SEQUENCE [LARGE SCALE GENOMIC DNA]</scope>
    <source>
        <strain evidence="11 12">FSX-11</strain>
    </source>
</reference>
<dbReference type="PANTHER" id="PTHR35011:SF2">
    <property type="entry name" value="2,3-DIKETO-L-GULONATE TRAP TRANSPORTER SMALL PERMEASE PROTEIN YIAM"/>
    <property type="match status" value="1"/>
</dbReference>
<keyword evidence="7 9" id="KW-0472">Membrane</keyword>
<evidence type="ECO:0000259" key="10">
    <source>
        <dbReference type="Pfam" id="PF04290"/>
    </source>
</evidence>
<evidence type="ECO:0000256" key="2">
    <source>
        <dbReference type="ARBA" id="ARBA00022448"/>
    </source>
</evidence>
<evidence type="ECO:0000256" key="1">
    <source>
        <dbReference type="ARBA" id="ARBA00004429"/>
    </source>
</evidence>
<evidence type="ECO:0000256" key="8">
    <source>
        <dbReference type="ARBA" id="ARBA00038436"/>
    </source>
</evidence>
<evidence type="ECO:0000256" key="6">
    <source>
        <dbReference type="ARBA" id="ARBA00022989"/>
    </source>
</evidence>
<evidence type="ECO:0000256" key="9">
    <source>
        <dbReference type="RuleBase" id="RU369079"/>
    </source>
</evidence>
<feature type="transmembrane region" description="Helical" evidence="9">
    <location>
        <begin position="167"/>
        <end position="186"/>
    </location>
</feature>
<organism evidence="11 12">
    <name type="scientific">Litorivita pollutaquae</name>
    <dbReference type="NCBI Taxonomy" id="2200892"/>
    <lineage>
        <taxon>Bacteria</taxon>
        <taxon>Pseudomonadati</taxon>
        <taxon>Pseudomonadota</taxon>
        <taxon>Alphaproteobacteria</taxon>
        <taxon>Rhodobacterales</taxon>
        <taxon>Paracoccaceae</taxon>
        <taxon>Litorivita</taxon>
    </lineage>
</organism>
<dbReference type="OrthoDB" id="8030921at2"/>
<feature type="domain" description="Tripartite ATP-independent periplasmic transporters DctQ component" evidence="10">
    <location>
        <begin position="61"/>
        <end position="190"/>
    </location>
</feature>
<feature type="transmembrane region" description="Helical" evidence="9">
    <location>
        <begin position="50"/>
        <end position="76"/>
    </location>
</feature>
<dbReference type="GO" id="GO:0015740">
    <property type="term" value="P:C4-dicarboxylate transport"/>
    <property type="evidence" value="ECO:0007669"/>
    <property type="project" value="TreeGrafter"/>
</dbReference>
<evidence type="ECO:0000256" key="7">
    <source>
        <dbReference type="ARBA" id="ARBA00023136"/>
    </source>
</evidence>
<sequence>MNPRTWRHFAATCMSHVIACGRTRFCQEYREVSEMLRHVRAVHDSVLKGFVLFFGVLVGFIAVTVSMNIVLRLIGVSTVEWVGEVAEYSIYVGAFAAAPWVLRLGLHVKIDILSKTLPRAGARALDMFADFVGLTVCLSIAYFSAGAAYNAFESNSAIYKSLVIPEWPLLAVIPASFLLMAIEFVLRIVDSKPDAADAAPVSGGF</sequence>
<comment type="subunit">
    <text evidence="9">The complex comprises the extracytoplasmic solute receptor protein and the two transmembrane proteins.</text>
</comment>
<keyword evidence="4 9" id="KW-0997">Cell inner membrane</keyword>
<evidence type="ECO:0000256" key="5">
    <source>
        <dbReference type="ARBA" id="ARBA00022692"/>
    </source>
</evidence>
<dbReference type="GO" id="GO:0022857">
    <property type="term" value="F:transmembrane transporter activity"/>
    <property type="evidence" value="ECO:0007669"/>
    <property type="project" value="UniProtKB-UniRule"/>
</dbReference>
<proteinExistence type="inferred from homology"/>
<dbReference type="InterPro" id="IPR007387">
    <property type="entry name" value="TRAP_DctQ"/>
</dbReference>
<dbReference type="Proteomes" id="UP000248012">
    <property type="component" value="Unassembled WGS sequence"/>
</dbReference>
<evidence type="ECO:0000256" key="4">
    <source>
        <dbReference type="ARBA" id="ARBA00022519"/>
    </source>
</evidence>
<keyword evidence="6 9" id="KW-1133">Transmembrane helix</keyword>
<evidence type="ECO:0000256" key="3">
    <source>
        <dbReference type="ARBA" id="ARBA00022475"/>
    </source>
</evidence>
<keyword evidence="2 9" id="KW-0813">Transport</keyword>
<comment type="function">
    <text evidence="9">Part of the tripartite ATP-independent periplasmic (TRAP) transport system.</text>
</comment>
<comment type="caution">
    <text evidence="11">The sequence shown here is derived from an EMBL/GenBank/DDBJ whole genome shotgun (WGS) entry which is preliminary data.</text>
</comment>
<comment type="similarity">
    <text evidence="8 9">Belongs to the TRAP transporter small permease family.</text>
</comment>